<keyword evidence="1" id="KW-0732">Signal</keyword>
<reference evidence="3" key="2">
    <citation type="submission" date="2018-10" db="UniProtKB">
        <authorList>
            <consortium name="EnsemblPlants"/>
        </authorList>
    </citation>
    <scope>IDENTIFICATION</scope>
</reference>
<accession>A0A3B5Y280</accession>
<dbReference type="Gramene" id="TraesMAC1A03G00122640.1">
    <property type="protein sequence ID" value="TraesMAC1A03G00122640.1"/>
    <property type="gene ID" value="TraesMAC1A03G00122640"/>
</dbReference>
<dbReference type="Gramene" id="TraesCS1A02G265300.1">
    <property type="protein sequence ID" value="TraesCS1A02G265300.1"/>
    <property type="gene ID" value="TraesCS1A02G265300"/>
</dbReference>
<evidence type="ECO:0000259" key="2">
    <source>
        <dbReference type="SMART" id="SM00269"/>
    </source>
</evidence>
<dbReference type="Gramene" id="TraesRN1A0100719400.1">
    <property type="protein sequence ID" value="TraesRN1A0100719400.1"/>
    <property type="gene ID" value="TraesRN1A0100719400"/>
</dbReference>
<dbReference type="EnsemblPlants" id="TraesCS1A02G265300.1">
    <property type="protein sequence ID" value="TraesCS1A02G265300.1"/>
    <property type="gene ID" value="TraesCS1A02G265300"/>
</dbReference>
<feature type="chain" id="PRO_5017422649" description="Bowman-Birk serine protease inhibitors family domain-containing protein" evidence="1">
    <location>
        <begin position="23"/>
        <end position="90"/>
    </location>
</feature>
<reference evidence="3" key="1">
    <citation type="submission" date="2018-08" db="EMBL/GenBank/DDBJ databases">
        <authorList>
            <person name="Rossello M."/>
        </authorList>
    </citation>
    <scope>NUCLEOTIDE SEQUENCE [LARGE SCALE GENOMIC DNA]</scope>
    <source>
        <strain evidence="3">cv. Chinese Spring</strain>
    </source>
</reference>
<dbReference type="GO" id="GO:0005576">
    <property type="term" value="C:extracellular region"/>
    <property type="evidence" value="ECO:0007669"/>
    <property type="project" value="InterPro"/>
</dbReference>
<dbReference type="Gramene" id="TraesCAD_scaffold_012210_01G000100.1">
    <property type="protein sequence ID" value="TraesCAD_scaffold_012210_01G000100.1"/>
    <property type="gene ID" value="TraesCAD_scaffold_012210_01G000100"/>
</dbReference>
<dbReference type="PANTHER" id="PTHR37378">
    <property type="entry name" value="BOWMAN_BIRK DOMAIN-CONTAINING PROTEIN-RELATED"/>
    <property type="match status" value="1"/>
</dbReference>
<feature type="signal peptide" evidence="1">
    <location>
        <begin position="1"/>
        <end position="22"/>
    </location>
</feature>
<dbReference type="Gramene" id="TraesJAG1A03G00120940.1">
    <property type="protein sequence ID" value="TraesJAG1A03G00120940.1"/>
    <property type="gene ID" value="TraesJAG1A03G00120940"/>
</dbReference>
<dbReference type="Gramene" id="TraesSYM1A03G00124220.1">
    <property type="protein sequence ID" value="TraesSYM1A03G00124220.1"/>
    <property type="gene ID" value="TraesSYM1A03G00124220"/>
</dbReference>
<dbReference type="InterPro" id="IPR000877">
    <property type="entry name" value="Prot_inh_BBI"/>
</dbReference>
<dbReference type="RefSeq" id="XP_044423165.1">
    <property type="nucleotide sequence ID" value="XM_044567230.1"/>
</dbReference>
<dbReference type="Gramene" id="TraesSTA1A03G00121500.1">
    <property type="protein sequence ID" value="TraesSTA1A03G00121500.1"/>
    <property type="gene ID" value="TraesSTA1A03G00121500"/>
</dbReference>
<keyword evidence="4" id="KW-1185">Reference proteome</keyword>
<proteinExistence type="predicted"/>
<dbReference type="InterPro" id="IPR044167">
    <property type="entry name" value="WIP1"/>
</dbReference>
<dbReference type="Gramene" id="TraesNOR1A03G00121980.1">
    <property type="protein sequence ID" value="TraesNOR1A03G00121980.1"/>
    <property type="gene ID" value="TraesNOR1A03G00121980"/>
</dbReference>
<dbReference type="CDD" id="cd00023">
    <property type="entry name" value="BBI"/>
    <property type="match status" value="1"/>
</dbReference>
<dbReference type="Gramene" id="TraesROB_scaffold_040105_01G000100.1">
    <property type="protein sequence ID" value="TraesROB_scaffold_040105_01G000100.1"/>
    <property type="gene ID" value="TraesROB_scaffold_040105_01G000100"/>
</dbReference>
<protein>
    <recommendedName>
        <fullName evidence="2">Bowman-Birk serine protease inhibitors family domain-containing protein</fullName>
    </recommendedName>
</protein>
<dbReference type="Proteomes" id="UP000019116">
    <property type="component" value="Chromosome 1A"/>
</dbReference>
<dbReference type="GeneID" id="123147880"/>
<dbReference type="KEGG" id="taes:123147880"/>
<evidence type="ECO:0000313" key="4">
    <source>
        <dbReference type="Proteomes" id="UP000019116"/>
    </source>
</evidence>
<dbReference type="Gramene" id="TraesLAC1A03G00123750.1">
    <property type="protein sequence ID" value="TraesLAC1A03G00123750.1"/>
    <property type="gene ID" value="TraesLAC1A03G00123750"/>
</dbReference>
<sequence length="90" mass="9847">MKNTKLVAILLLHAILVMGILAHVNANYFPKCCDKCRSFSGVDICDDAHPQCPKGCSTCRAVQTGRVKTFRCADMRSTINGTCGPRCKKN</sequence>
<dbReference type="GO" id="GO:0004867">
    <property type="term" value="F:serine-type endopeptidase inhibitor activity"/>
    <property type="evidence" value="ECO:0007669"/>
    <property type="project" value="InterPro"/>
</dbReference>
<dbReference type="Gramene" id="TraesARI1A03G00122940.1">
    <property type="protein sequence ID" value="TraesARI1A03G00122940.1"/>
    <property type="gene ID" value="TraesARI1A03G00122940"/>
</dbReference>
<name>A0A3B5Y280_WHEAT</name>
<dbReference type="Gramene" id="TraesWEE_scaffold_011464_01G000200.1">
    <property type="protein sequence ID" value="TraesWEE_scaffold_011464_01G000200.1"/>
    <property type="gene ID" value="TraesWEE_scaffold_011464_01G000200"/>
</dbReference>
<dbReference type="Gramene" id="TraesLDM1A03G00121360.1">
    <property type="protein sequence ID" value="TraesLDM1A03G00121360.1"/>
    <property type="gene ID" value="TraesLDM1A03G00121360"/>
</dbReference>
<dbReference type="AlphaFoldDB" id="A0A3B5Y280"/>
<evidence type="ECO:0000256" key="1">
    <source>
        <dbReference type="SAM" id="SignalP"/>
    </source>
</evidence>
<dbReference type="PANTHER" id="PTHR37378:SF9">
    <property type="entry name" value="BOWMAN-BIRK SERINE PROTEASE INHIBITORS FAMILY DOMAIN-CONTAINING PROTEIN"/>
    <property type="match status" value="1"/>
</dbReference>
<dbReference type="Gramene" id="TraesCLE_scaffold_017936_01G000200.1">
    <property type="protein sequence ID" value="TraesCLE_scaffold_017936_01G000200.1"/>
    <property type="gene ID" value="TraesCLE_scaffold_017936_01G000200"/>
</dbReference>
<gene>
    <name evidence="3" type="primary">LOC123147880</name>
</gene>
<dbReference type="OrthoDB" id="583425at2759"/>
<organism evidence="3">
    <name type="scientific">Triticum aestivum</name>
    <name type="common">Wheat</name>
    <dbReference type="NCBI Taxonomy" id="4565"/>
    <lineage>
        <taxon>Eukaryota</taxon>
        <taxon>Viridiplantae</taxon>
        <taxon>Streptophyta</taxon>
        <taxon>Embryophyta</taxon>
        <taxon>Tracheophyta</taxon>
        <taxon>Spermatophyta</taxon>
        <taxon>Magnoliopsida</taxon>
        <taxon>Liliopsida</taxon>
        <taxon>Poales</taxon>
        <taxon>Poaceae</taxon>
        <taxon>BOP clade</taxon>
        <taxon>Pooideae</taxon>
        <taxon>Triticodae</taxon>
        <taxon>Triticeae</taxon>
        <taxon>Triticinae</taxon>
        <taxon>Triticum</taxon>
    </lineage>
</organism>
<dbReference type="Gramene" id="TraesPARA_EIv1.0_0038820.1">
    <property type="protein sequence ID" value="TraesPARA_EIv1.0_0038820.1.CDS"/>
    <property type="gene ID" value="TraesPARA_EIv1.0_0038820"/>
</dbReference>
<evidence type="ECO:0000313" key="3">
    <source>
        <dbReference type="EnsemblPlants" id="TraesCS1A02G265300.1"/>
    </source>
</evidence>
<feature type="domain" description="Bowman-Birk serine protease inhibitors family" evidence="2">
    <location>
        <begin position="32"/>
        <end position="87"/>
    </location>
</feature>
<dbReference type="SMART" id="SM00269">
    <property type="entry name" value="BowB"/>
    <property type="match status" value="1"/>
</dbReference>
<dbReference type="Gramene" id="TraesJUL1A03G00120650.1">
    <property type="protein sequence ID" value="TraesJUL1A03G00120650.1"/>
    <property type="gene ID" value="TraesJUL1A03G00120650"/>
</dbReference>
<dbReference type="Gramene" id="TraesCS1A03G0675000.1">
    <property type="protein sequence ID" value="TraesCS1A03G0675000.1.CDS"/>
    <property type="gene ID" value="TraesCS1A03G0675000"/>
</dbReference>